<feature type="non-terminal residue" evidence="2">
    <location>
        <position position="218"/>
    </location>
</feature>
<protein>
    <recommendedName>
        <fullName evidence="1">DUF4371 domain-containing protein</fullName>
    </recommendedName>
</protein>
<gene>
    <name evidence="2" type="ORF">ILUMI_19800</name>
</gene>
<keyword evidence="3" id="KW-1185">Reference proteome</keyword>
<proteinExistence type="predicted"/>
<dbReference type="EMBL" id="VTPC01087899">
    <property type="protein sequence ID" value="KAF2886373.1"/>
    <property type="molecule type" value="Genomic_DNA"/>
</dbReference>
<dbReference type="InterPro" id="IPR025398">
    <property type="entry name" value="DUF4371"/>
</dbReference>
<dbReference type="PANTHER" id="PTHR45749">
    <property type="match status" value="1"/>
</dbReference>
<dbReference type="SUPFAM" id="SSF53098">
    <property type="entry name" value="Ribonuclease H-like"/>
    <property type="match status" value="1"/>
</dbReference>
<dbReference type="Pfam" id="PF14291">
    <property type="entry name" value="DUF4371"/>
    <property type="match status" value="1"/>
</dbReference>
<dbReference type="OrthoDB" id="6604085at2759"/>
<dbReference type="InterPro" id="IPR012337">
    <property type="entry name" value="RNaseH-like_sf"/>
</dbReference>
<dbReference type="AlphaFoldDB" id="A0A8K0CFH1"/>
<evidence type="ECO:0000259" key="1">
    <source>
        <dbReference type="Pfam" id="PF14291"/>
    </source>
</evidence>
<name>A0A8K0CFH1_IGNLU</name>
<accession>A0A8K0CFH1</accession>
<dbReference type="PANTHER" id="PTHR45749:SF21">
    <property type="entry name" value="DUF4371 DOMAIN-CONTAINING PROTEIN"/>
    <property type="match status" value="1"/>
</dbReference>
<sequence>MKKILDKVKEAKYYAVLGYKTTDASGTEQLSVCIRYLDIQKSTIHEELICFLPATDLTGAALSHQIVQELNRVGLQVENLRGQGYDGGANMSGKFSGVQSRVKQLQPLATYMHCAAHKLNLAIAKTCSLPSVRNMMGVVSSVTNFVRESAKRLELIKRAILEKHPEAKKVKLQSLSDTRWLERHDALLQCKELFDSIIQFLEEMDKTSPSSKSASLLA</sequence>
<organism evidence="2 3">
    <name type="scientific">Ignelater luminosus</name>
    <name type="common">Cucubano</name>
    <name type="synonym">Pyrophorus luminosus</name>
    <dbReference type="NCBI Taxonomy" id="2038154"/>
    <lineage>
        <taxon>Eukaryota</taxon>
        <taxon>Metazoa</taxon>
        <taxon>Ecdysozoa</taxon>
        <taxon>Arthropoda</taxon>
        <taxon>Hexapoda</taxon>
        <taxon>Insecta</taxon>
        <taxon>Pterygota</taxon>
        <taxon>Neoptera</taxon>
        <taxon>Endopterygota</taxon>
        <taxon>Coleoptera</taxon>
        <taxon>Polyphaga</taxon>
        <taxon>Elateriformia</taxon>
        <taxon>Elateroidea</taxon>
        <taxon>Elateridae</taxon>
        <taxon>Agrypninae</taxon>
        <taxon>Pyrophorini</taxon>
        <taxon>Ignelater</taxon>
    </lineage>
</organism>
<feature type="domain" description="DUF4371" evidence="1">
    <location>
        <begin position="12"/>
        <end position="97"/>
    </location>
</feature>
<reference evidence="2" key="1">
    <citation type="submission" date="2019-08" db="EMBL/GenBank/DDBJ databases">
        <title>The genome of the North American firefly Photinus pyralis.</title>
        <authorList>
            <consortium name="Photinus pyralis genome working group"/>
            <person name="Fallon T.R."/>
            <person name="Sander Lower S.E."/>
            <person name="Weng J.-K."/>
        </authorList>
    </citation>
    <scope>NUCLEOTIDE SEQUENCE</scope>
    <source>
        <strain evidence="2">TRF0915ILg1</strain>
        <tissue evidence="2">Whole body</tissue>
    </source>
</reference>
<dbReference type="Proteomes" id="UP000801492">
    <property type="component" value="Unassembled WGS sequence"/>
</dbReference>
<evidence type="ECO:0000313" key="3">
    <source>
        <dbReference type="Proteomes" id="UP000801492"/>
    </source>
</evidence>
<evidence type="ECO:0000313" key="2">
    <source>
        <dbReference type="EMBL" id="KAF2886373.1"/>
    </source>
</evidence>
<comment type="caution">
    <text evidence="2">The sequence shown here is derived from an EMBL/GenBank/DDBJ whole genome shotgun (WGS) entry which is preliminary data.</text>
</comment>